<dbReference type="Pfam" id="PF07859">
    <property type="entry name" value="Abhydrolase_3"/>
    <property type="match status" value="1"/>
</dbReference>
<evidence type="ECO:0000259" key="3">
    <source>
        <dbReference type="Pfam" id="PF07859"/>
    </source>
</evidence>
<protein>
    <submittedName>
        <fullName evidence="4">Acetyl esterase</fullName>
    </submittedName>
</protein>
<feature type="domain" description="Alpha/beta hydrolase fold-3" evidence="3">
    <location>
        <begin position="81"/>
        <end position="281"/>
    </location>
</feature>
<dbReference type="SUPFAM" id="SSF53474">
    <property type="entry name" value="alpha/beta-Hydrolases"/>
    <property type="match status" value="1"/>
</dbReference>
<dbReference type="Gene3D" id="3.40.50.1820">
    <property type="entry name" value="alpha/beta hydrolase"/>
    <property type="match status" value="1"/>
</dbReference>
<keyword evidence="2" id="KW-0378">Hydrolase</keyword>
<keyword evidence="5" id="KW-1185">Reference proteome</keyword>
<dbReference type="InterPro" id="IPR029058">
    <property type="entry name" value="AB_hydrolase_fold"/>
</dbReference>
<comment type="caution">
    <text evidence="4">The sequence shown here is derived from an EMBL/GenBank/DDBJ whole genome shotgun (WGS) entry which is preliminary data.</text>
</comment>
<dbReference type="PANTHER" id="PTHR48081:SF8">
    <property type="entry name" value="ALPHA_BETA HYDROLASE FOLD-3 DOMAIN-CONTAINING PROTEIN-RELATED"/>
    <property type="match status" value="1"/>
</dbReference>
<dbReference type="EMBL" id="PRDS01000002">
    <property type="protein sequence ID" value="PPB81563.1"/>
    <property type="molecule type" value="Genomic_DNA"/>
</dbReference>
<gene>
    <name evidence="4" type="ORF">LV82_00772</name>
</gene>
<accession>A0A2S5JJD6</accession>
<dbReference type="RefSeq" id="WP_104069408.1">
    <property type="nucleotide sequence ID" value="NZ_PRDS01000002.1"/>
</dbReference>
<dbReference type="Proteomes" id="UP000239736">
    <property type="component" value="Unassembled WGS sequence"/>
</dbReference>
<sequence length="310" mass="33208">MPNRPNYSCLLDAEIRAFVARCGRSRAVPDGGIAAERAAYRALARDLDPGRPKGLASSDRSFGGVSCRLYNPARIRETPIILYLHGGGFVVGDLDTHDSICAELSHRAGARLVAVDYRLAPEHPHPAQLVDTIAAARAVCRELAAPIIPCGDSAGGTLAAALTHATRGSGLRVPGQVLIYPALGRQTDRDSHIRHSDAPMLTRADMARYIALRFSGRPSPVPDPTAWPLEDPDCTALPPTHVFSAECDPLASDARDYAARLRRHGSPVRLVEERGLVHGYLRARNVSRRAGAAFDRIVAALVTVARSAGT</sequence>
<dbReference type="PROSITE" id="PS01173">
    <property type="entry name" value="LIPASE_GDXG_HIS"/>
    <property type="match status" value="1"/>
</dbReference>
<dbReference type="InterPro" id="IPR050300">
    <property type="entry name" value="GDXG_lipolytic_enzyme"/>
</dbReference>
<reference evidence="4 5" key="1">
    <citation type="submission" date="2018-01" db="EMBL/GenBank/DDBJ databases">
        <title>Genomic Encyclopedia of Archaeal and Bacterial Type Strains, Phase II (KMG-II): from individual species to whole genera.</title>
        <authorList>
            <person name="Goeker M."/>
        </authorList>
    </citation>
    <scope>NUCLEOTIDE SEQUENCE [LARGE SCALE GENOMIC DNA]</scope>
    <source>
        <strain evidence="4 5">DSM 12048</strain>
    </source>
</reference>
<name>A0A2S5JJD6_9RHOB</name>
<dbReference type="AlphaFoldDB" id="A0A2S5JJD6"/>
<evidence type="ECO:0000256" key="1">
    <source>
        <dbReference type="ARBA" id="ARBA00010515"/>
    </source>
</evidence>
<proteinExistence type="inferred from homology"/>
<dbReference type="GO" id="GO:0016787">
    <property type="term" value="F:hydrolase activity"/>
    <property type="evidence" value="ECO:0007669"/>
    <property type="project" value="UniProtKB-KW"/>
</dbReference>
<dbReference type="PANTHER" id="PTHR48081">
    <property type="entry name" value="AB HYDROLASE SUPERFAMILY PROTEIN C4A8.06C"/>
    <property type="match status" value="1"/>
</dbReference>
<dbReference type="InterPro" id="IPR002168">
    <property type="entry name" value="Lipase_GDXG_HIS_AS"/>
</dbReference>
<comment type="similarity">
    <text evidence="1">Belongs to the 'GDXG' lipolytic enzyme family.</text>
</comment>
<evidence type="ECO:0000313" key="5">
    <source>
        <dbReference type="Proteomes" id="UP000239736"/>
    </source>
</evidence>
<evidence type="ECO:0000313" key="4">
    <source>
        <dbReference type="EMBL" id="PPB81563.1"/>
    </source>
</evidence>
<dbReference type="OrthoDB" id="9806180at2"/>
<organism evidence="4 5">
    <name type="scientific">Albidovulum inexpectatum</name>
    <dbReference type="NCBI Taxonomy" id="196587"/>
    <lineage>
        <taxon>Bacteria</taxon>
        <taxon>Pseudomonadati</taxon>
        <taxon>Pseudomonadota</taxon>
        <taxon>Alphaproteobacteria</taxon>
        <taxon>Rhodobacterales</taxon>
        <taxon>Paracoccaceae</taxon>
        <taxon>Albidovulum</taxon>
    </lineage>
</organism>
<dbReference type="InterPro" id="IPR013094">
    <property type="entry name" value="AB_hydrolase_3"/>
</dbReference>
<evidence type="ECO:0000256" key="2">
    <source>
        <dbReference type="ARBA" id="ARBA00022801"/>
    </source>
</evidence>